<dbReference type="GO" id="GO:0006751">
    <property type="term" value="P:glutathione catabolic process"/>
    <property type="evidence" value="ECO:0007669"/>
    <property type="project" value="UniProtKB-UniRule"/>
</dbReference>
<feature type="binding site" evidence="10">
    <location>
        <begin position="446"/>
        <end position="447"/>
    </location>
    <ligand>
        <name>L-glutamate</name>
        <dbReference type="ChEBI" id="CHEBI:29985"/>
    </ligand>
</feature>
<evidence type="ECO:0000256" key="8">
    <source>
        <dbReference type="ARBA" id="ARBA00047417"/>
    </source>
</evidence>
<dbReference type="InterPro" id="IPR051792">
    <property type="entry name" value="GGT_bact"/>
</dbReference>
<evidence type="ECO:0000313" key="14">
    <source>
        <dbReference type="Proteomes" id="UP001139089"/>
    </source>
</evidence>
<keyword evidence="6 11" id="KW-0865">Zymogen</keyword>
<dbReference type="InterPro" id="IPR043138">
    <property type="entry name" value="GGT_lsub"/>
</dbReference>
<dbReference type="PANTHER" id="PTHR43199">
    <property type="entry name" value="GLUTATHIONE HYDROLASE"/>
    <property type="match status" value="1"/>
</dbReference>
<reference evidence="13" key="1">
    <citation type="submission" date="2021-12" db="EMBL/GenBank/DDBJ databases">
        <authorList>
            <person name="Li Y."/>
        </authorList>
    </citation>
    <scope>NUCLEOTIDE SEQUENCE</scope>
    <source>
        <strain evidence="13">DKSPLA3</strain>
    </source>
</reference>
<keyword evidence="7 11" id="KW-0012">Acyltransferase</keyword>
<comment type="catalytic activity">
    <reaction evidence="2 11">
        <text>glutathione + H2O = L-cysteinylglycine + L-glutamate</text>
        <dbReference type="Rhea" id="RHEA:28807"/>
        <dbReference type="ChEBI" id="CHEBI:15377"/>
        <dbReference type="ChEBI" id="CHEBI:29985"/>
        <dbReference type="ChEBI" id="CHEBI:57925"/>
        <dbReference type="ChEBI" id="CHEBI:61694"/>
        <dbReference type="EC" id="3.4.19.13"/>
    </reaction>
</comment>
<dbReference type="SUPFAM" id="SSF56235">
    <property type="entry name" value="N-terminal nucleophile aminohydrolases (Ntn hydrolases)"/>
    <property type="match status" value="1"/>
</dbReference>
<evidence type="ECO:0000256" key="1">
    <source>
        <dbReference type="ARBA" id="ARBA00001049"/>
    </source>
</evidence>
<dbReference type="EC" id="2.3.2.2" evidence="11"/>
<comment type="pathway">
    <text evidence="11">Sulfur metabolism; glutathione metabolism.</text>
</comment>
<keyword evidence="11" id="KW-0317">Glutathione biosynthesis</keyword>
<dbReference type="InterPro" id="IPR029055">
    <property type="entry name" value="Ntn_hydrolases_N"/>
</dbReference>
<evidence type="ECO:0000256" key="11">
    <source>
        <dbReference type="RuleBase" id="RU368036"/>
    </source>
</evidence>
<dbReference type="GO" id="GO:0036374">
    <property type="term" value="F:glutathione hydrolase activity"/>
    <property type="evidence" value="ECO:0007669"/>
    <property type="project" value="UniProtKB-UniRule"/>
</dbReference>
<evidence type="ECO:0000256" key="10">
    <source>
        <dbReference type="PIRSR" id="PIRSR600101-2"/>
    </source>
</evidence>
<comment type="similarity">
    <text evidence="3 11">Belongs to the gamma-glutamyltransferase family.</text>
</comment>
<dbReference type="Gene3D" id="3.60.20.40">
    <property type="match status" value="1"/>
</dbReference>
<evidence type="ECO:0000313" key="13">
    <source>
        <dbReference type="EMBL" id="MCD7108714.1"/>
    </source>
</evidence>
<dbReference type="AlphaFoldDB" id="A0A9X1T052"/>
<proteinExistence type="inferred from homology"/>
<dbReference type="GO" id="GO:0006750">
    <property type="term" value="P:glutathione biosynthetic process"/>
    <property type="evidence" value="ECO:0007669"/>
    <property type="project" value="UniProtKB-KW"/>
</dbReference>
<name>A0A9X1T052_9HYPH</name>
<feature type="binding site" evidence="10">
    <location>
        <begin position="393"/>
        <end position="395"/>
    </location>
    <ligand>
        <name>L-glutamate</name>
        <dbReference type="ChEBI" id="CHEBI:29985"/>
    </ligand>
</feature>
<comment type="subunit">
    <text evidence="11">This enzyme consists of two polypeptide chains, which are synthesized in precursor form from a single polypeptide.</text>
</comment>
<evidence type="ECO:0000256" key="9">
    <source>
        <dbReference type="PIRSR" id="PIRSR600101-1"/>
    </source>
</evidence>
<dbReference type="Pfam" id="PF01019">
    <property type="entry name" value="G_glu_transpept"/>
    <property type="match status" value="1"/>
</dbReference>
<dbReference type="NCBIfam" id="TIGR00066">
    <property type="entry name" value="g_glut_trans"/>
    <property type="match status" value="1"/>
</dbReference>
<feature type="binding site" evidence="10">
    <location>
        <position position="468"/>
    </location>
    <ligand>
        <name>L-glutamate</name>
        <dbReference type="ChEBI" id="CHEBI:29985"/>
    </ligand>
</feature>
<dbReference type="PANTHER" id="PTHR43199:SF1">
    <property type="entry name" value="GLUTATHIONE HYDROLASE PROENZYME"/>
    <property type="match status" value="1"/>
</dbReference>
<evidence type="ECO:0000256" key="7">
    <source>
        <dbReference type="ARBA" id="ARBA00023315"/>
    </source>
</evidence>
<keyword evidence="14" id="KW-1185">Reference proteome</keyword>
<evidence type="ECO:0000256" key="5">
    <source>
        <dbReference type="ARBA" id="ARBA00022801"/>
    </source>
</evidence>
<dbReference type="Gene3D" id="1.10.246.130">
    <property type="match status" value="1"/>
</dbReference>
<keyword evidence="4 11" id="KW-0808">Transferase</keyword>
<feature type="binding site" evidence="10">
    <location>
        <position position="100"/>
    </location>
    <ligand>
        <name>L-glutamate</name>
        <dbReference type="ChEBI" id="CHEBI:29985"/>
    </ligand>
</feature>
<feature type="binding site" evidence="10">
    <location>
        <position position="417"/>
    </location>
    <ligand>
        <name>L-glutamate</name>
        <dbReference type="ChEBI" id="CHEBI:29985"/>
    </ligand>
</feature>
<evidence type="ECO:0000256" key="6">
    <source>
        <dbReference type="ARBA" id="ARBA00023145"/>
    </source>
</evidence>
<comment type="PTM">
    <text evidence="11">Cleaved by autocatalysis into a large and a small subunit.</text>
</comment>
<dbReference type="RefSeq" id="WP_231812905.1">
    <property type="nucleotide sequence ID" value="NZ_JAJOZR010000003.1"/>
</dbReference>
<keyword evidence="5 11" id="KW-0378">Hydrolase</keyword>
<dbReference type="EC" id="3.4.19.13" evidence="11"/>
<accession>A0A9X1T052</accession>
<sequence length="579" mass="59630">MTLIRTSLVHLTLAIGLAVSPAQAASPQPVAGENGMVVTAQHLASDVGVEILKQGGNAVDAAVAVGYALAVVYPTAGNIGGGGFMTVRLADGRTSFLDFRERAPLAATKTMYLDDTGEIAKGRSTDGYLAVGVPGSVAGFEAARTRFGTLSREALLAPAIKLAEQGFTLDGGDVASLGNSLKKLGRDPAAAAIFLTPDGKAPKIGATLVQPDLARSLAAISKTGPDAFYKGAIADDIVKASTDKGGILTKQDFARYAVRELKPVTCTYRGYEIISSPPPSSGGVILCEILNILEGYPLGALGAGSAATAHVMIEAMRYAYVDRNSALGDPDFVKNPVETLLDKAYAQEIRGKIDLQKAGVSAQLAPKGLGESHETTHYSIMDSAGNAVSVTYTLNGSFGAGVVAPGTGILLNNEMDDFTSKPGAPNLYGLVQGEANAIAPGKTPLSSMSPTIVTKDGKPFMVIGSPGGARIITITLEAILNVIDHGMTLQEAIDAPRLHHQWMPDTVAIEPFALSADTLNVLQGMGHDVGPDKNWPVWGQAAGILVGGRTAAEAADGAPGARYYGAMDSRAASGAAQGY</sequence>
<organism evidence="13 14">
    <name type="scientific">Rhizobium quercicola</name>
    <dbReference type="NCBI Taxonomy" id="2901226"/>
    <lineage>
        <taxon>Bacteria</taxon>
        <taxon>Pseudomonadati</taxon>
        <taxon>Pseudomonadota</taxon>
        <taxon>Alphaproteobacteria</taxon>
        <taxon>Hyphomicrobiales</taxon>
        <taxon>Rhizobiaceae</taxon>
        <taxon>Rhizobium/Agrobacterium group</taxon>
        <taxon>Rhizobium</taxon>
    </lineage>
</organism>
<dbReference type="GO" id="GO:0103068">
    <property type="term" value="F:leukotriene C4 gamma-glutamyl transferase activity"/>
    <property type="evidence" value="ECO:0007669"/>
    <property type="project" value="UniProtKB-EC"/>
</dbReference>
<comment type="catalytic activity">
    <reaction evidence="1 11">
        <text>an S-substituted glutathione + H2O = an S-substituted L-cysteinylglycine + L-glutamate</text>
        <dbReference type="Rhea" id="RHEA:59468"/>
        <dbReference type="ChEBI" id="CHEBI:15377"/>
        <dbReference type="ChEBI" id="CHEBI:29985"/>
        <dbReference type="ChEBI" id="CHEBI:90779"/>
        <dbReference type="ChEBI" id="CHEBI:143103"/>
        <dbReference type="EC" id="3.4.19.13"/>
    </reaction>
</comment>
<evidence type="ECO:0000256" key="2">
    <source>
        <dbReference type="ARBA" id="ARBA00001089"/>
    </source>
</evidence>
<evidence type="ECO:0000256" key="12">
    <source>
        <dbReference type="SAM" id="SignalP"/>
    </source>
</evidence>
<dbReference type="InterPro" id="IPR043137">
    <property type="entry name" value="GGT_ssub_C"/>
</dbReference>
<comment type="caution">
    <text evidence="13">The sequence shown here is derived from an EMBL/GenBank/DDBJ whole genome shotgun (WGS) entry which is preliminary data.</text>
</comment>
<dbReference type="InterPro" id="IPR000101">
    <property type="entry name" value="GGT_peptidase"/>
</dbReference>
<dbReference type="InterPro" id="IPR055262">
    <property type="entry name" value="GGT_CS"/>
</dbReference>
<dbReference type="PROSITE" id="PS00462">
    <property type="entry name" value="G_GLU_TRANSPEPTIDASE"/>
    <property type="match status" value="1"/>
</dbReference>
<evidence type="ECO:0000256" key="4">
    <source>
        <dbReference type="ARBA" id="ARBA00022679"/>
    </source>
</evidence>
<gene>
    <name evidence="13" type="primary">ggt</name>
    <name evidence="13" type="ORF">LRX75_06630</name>
</gene>
<feature type="chain" id="PRO_5040849999" description="Glutathione hydrolase proenzyme" evidence="12">
    <location>
        <begin position="25"/>
        <end position="579"/>
    </location>
</feature>
<dbReference type="Proteomes" id="UP001139089">
    <property type="component" value="Unassembled WGS sequence"/>
</dbReference>
<comment type="catalytic activity">
    <reaction evidence="8 11">
        <text>an N-terminal (5-L-glutamyl)-[peptide] + an alpha-amino acid = 5-L-glutamyl amino acid + an N-terminal L-alpha-aminoacyl-[peptide]</text>
        <dbReference type="Rhea" id="RHEA:23904"/>
        <dbReference type="Rhea" id="RHEA-COMP:9780"/>
        <dbReference type="Rhea" id="RHEA-COMP:9795"/>
        <dbReference type="ChEBI" id="CHEBI:77644"/>
        <dbReference type="ChEBI" id="CHEBI:78597"/>
        <dbReference type="ChEBI" id="CHEBI:78599"/>
        <dbReference type="ChEBI" id="CHEBI:78608"/>
        <dbReference type="EC" id="2.3.2.2"/>
    </reaction>
</comment>
<dbReference type="PRINTS" id="PR01210">
    <property type="entry name" value="GGTRANSPTASE"/>
</dbReference>
<keyword evidence="12" id="KW-0732">Signal</keyword>
<feature type="signal peptide" evidence="12">
    <location>
        <begin position="1"/>
        <end position="24"/>
    </location>
</feature>
<feature type="active site" description="Nucleophile" evidence="9">
    <location>
        <position position="375"/>
    </location>
</feature>
<protein>
    <recommendedName>
        <fullName evidence="11">Glutathione hydrolase proenzyme</fullName>
        <ecNumber evidence="11">2.3.2.2</ecNumber>
        <ecNumber evidence="11">3.4.19.13</ecNumber>
    </recommendedName>
    <component>
        <recommendedName>
            <fullName evidence="11">Glutathione hydrolase large chain</fullName>
        </recommendedName>
    </component>
    <component>
        <recommendedName>
            <fullName evidence="11">Glutathione hydrolase small chain</fullName>
        </recommendedName>
    </component>
</protein>
<evidence type="ECO:0000256" key="3">
    <source>
        <dbReference type="ARBA" id="ARBA00009381"/>
    </source>
</evidence>
<dbReference type="EMBL" id="JAJOZR010000003">
    <property type="protein sequence ID" value="MCD7108714.1"/>
    <property type="molecule type" value="Genomic_DNA"/>
</dbReference>